<dbReference type="InterPro" id="IPR029062">
    <property type="entry name" value="Class_I_gatase-like"/>
</dbReference>
<organism evidence="3 4">
    <name type="scientific">Dactylellina haptotyla (strain CBS 200.50)</name>
    <name type="common">Nematode-trapping fungus</name>
    <name type="synonym">Monacrosporium haptotylum</name>
    <dbReference type="NCBI Taxonomy" id="1284197"/>
    <lineage>
        <taxon>Eukaryota</taxon>
        <taxon>Fungi</taxon>
        <taxon>Dikarya</taxon>
        <taxon>Ascomycota</taxon>
        <taxon>Pezizomycotina</taxon>
        <taxon>Orbiliomycetes</taxon>
        <taxon>Orbiliales</taxon>
        <taxon>Orbiliaceae</taxon>
        <taxon>Dactylellina</taxon>
    </lineage>
</organism>
<feature type="signal peptide" evidence="1">
    <location>
        <begin position="1"/>
        <end position="22"/>
    </location>
</feature>
<sequence>MKIPILTIAFCAVLAAATNSTGQPGPKPRNIGIVVWKFWEPMDVYGPIEVVTTIGFTQPINLYLLSADGQPQSTQPYFLFPEKANISTVILTDATFANPPPLDVVIIGGGGGTRNETTMAPVIEFAKNIYPSLQYIISVCTGATVLARAGLLDGKRATTNKKAWAWATTFGNRVRWQPHSRYVRDQNVWTTSGVSAGVDGMLGWVEYVWGSTLASQIEANMEWTRLGANGDKWGDYYGL</sequence>
<proteinExistence type="predicted"/>
<protein>
    <recommendedName>
        <fullName evidence="2">DJ-1/PfpI domain-containing protein</fullName>
    </recommendedName>
</protein>
<dbReference type="OrthoDB" id="543156at2759"/>
<dbReference type="HOGENOM" id="CLU_000445_44_8_1"/>
<feature type="domain" description="DJ-1/PfpI" evidence="2">
    <location>
        <begin position="93"/>
        <end position="199"/>
    </location>
</feature>
<dbReference type="STRING" id="1284197.S8BKC9"/>
<dbReference type="CDD" id="cd03139">
    <property type="entry name" value="GATase1_PfpI_2"/>
    <property type="match status" value="1"/>
</dbReference>
<comment type="caution">
    <text evidence="3">The sequence shown here is derived from an EMBL/GenBank/DDBJ whole genome shotgun (WGS) entry which is preliminary data.</text>
</comment>
<dbReference type="SUPFAM" id="SSF52317">
    <property type="entry name" value="Class I glutamine amidotransferase-like"/>
    <property type="match status" value="1"/>
</dbReference>
<dbReference type="PANTHER" id="PTHR43130:SF15">
    <property type="entry name" value="THIJ_PFPI FAMILY PROTEIN (AFU_ORTHOLOGUE AFUA_5G14240)"/>
    <property type="match status" value="1"/>
</dbReference>
<reference evidence="4" key="2">
    <citation type="submission" date="2013-04" db="EMBL/GenBank/DDBJ databases">
        <title>Genomic mechanisms accounting for the adaptation to parasitism in nematode-trapping fungi.</title>
        <authorList>
            <person name="Ahren D.G."/>
        </authorList>
    </citation>
    <scope>NUCLEOTIDE SEQUENCE [LARGE SCALE GENOMIC DNA]</scope>
    <source>
        <strain evidence="4">CBS 200.50</strain>
    </source>
</reference>
<dbReference type="Gene3D" id="3.40.50.880">
    <property type="match status" value="1"/>
</dbReference>
<evidence type="ECO:0000256" key="1">
    <source>
        <dbReference type="SAM" id="SignalP"/>
    </source>
</evidence>
<dbReference type="AlphaFoldDB" id="S8BKC9"/>
<evidence type="ECO:0000313" key="3">
    <source>
        <dbReference type="EMBL" id="EPS39808.1"/>
    </source>
</evidence>
<feature type="chain" id="PRO_5004561225" description="DJ-1/PfpI domain-containing protein" evidence="1">
    <location>
        <begin position="23"/>
        <end position="239"/>
    </location>
</feature>
<dbReference type="eggNOG" id="ENOG502S2RR">
    <property type="taxonomic scope" value="Eukaryota"/>
</dbReference>
<dbReference type="EMBL" id="AQGS01000443">
    <property type="protein sequence ID" value="EPS39808.1"/>
    <property type="molecule type" value="Genomic_DNA"/>
</dbReference>
<dbReference type="Pfam" id="PF01965">
    <property type="entry name" value="DJ-1_PfpI"/>
    <property type="match status" value="1"/>
</dbReference>
<dbReference type="InterPro" id="IPR052158">
    <property type="entry name" value="INH-QAR"/>
</dbReference>
<evidence type="ECO:0000259" key="2">
    <source>
        <dbReference type="Pfam" id="PF01965"/>
    </source>
</evidence>
<name>S8BKC9_DACHA</name>
<keyword evidence="1" id="KW-0732">Signal</keyword>
<dbReference type="InterPro" id="IPR002818">
    <property type="entry name" value="DJ-1/PfpI"/>
</dbReference>
<dbReference type="OMA" id="ANEANCA"/>
<evidence type="ECO:0000313" key="4">
    <source>
        <dbReference type="Proteomes" id="UP000015100"/>
    </source>
</evidence>
<accession>S8BKC9</accession>
<dbReference type="Proteomes" id="UP000015100">
    <property type="component" value="Unassembled WGS sequence"/>
</dbReference>
<dbReference type="PANTHER" id="PTHR43130">
    <property type="entry name" value="ARAC-FAMILY TRANSCRIPTIONAL REGULATOR"/>
    <property type="match status" value="1"/>
</dbReference>
<gene>
    <name evidence="3" type="ORF">H072_6356</name>
</gene>
<keyword evidence="4" id="KW-1185">Reference proteome</keyword>
<reference evidence="3 4" key="1">
    <citation type="journal article" date="2013" name="PLoS Genet.">
        <title>Genomic mechanisms accounting for the adaptation to parasitism in nematode-trapping fungi.</title>
        <authorList>
            <person name="Meerupati T."/>
            <person name="Andersson K.M."/>
            <person name="Friman E."/>
            <person name="Kumar D."/>
            <person name="Tunlid A."/>
            <person name="Ahren D."/>
        </authorList>
    </citation>
    <scope>NUCLEOTIDE SEQUENCE [LARGE SCALE GENOMIC DNA]</scope>
    <source>
        <strain evidence="3 4">CBS 200.50</strain>
    </source>
</reference>